<dbReference type="AlphaFoldDB" id="A0A967EV35"/>
<dbReference type="InterPro" id="IPR011990">
    <property type="entry name" value="TPR-like_helical_dom_sf"/>
</dbReference>
<protein>
    <submittedName>
        <fullName evidence="1">Sel1 repeat family protein</fullName>
    </submittedName>
</protein>
<reference evidence="1" key="1">
    <citation type="submission" date="2020-03" db="EMBL/GenBank/DDBJ databases">
        <title>Genome of Pelagibius litoralis DSM 21314T.</title>
        <authorList>
            <person name="Wang G."/>
        </authorList>
    </citation>
    <scope>NUCLEOTIDE SEQUENCE</scope>
    <source>
        <strain evidence="1">DSM 21314</strain>
    </source>
</reference>
<keyword evidence="2" id="KW-1185">Reference proteome</keyword>
<evidence type="ECO:0000313" key="1">
    <source>
        <dbReference type="EMBL" id="NIA67234.1"/>
    </source>
</evidence>
<accession>A0A967EV35</accession>
<gene>
    <name evidence="1" type="ORF">HBA54_01355</name>
</gene>
<organism evidence="1 2">
    <name type="scientific">Pelagibius litoralis</name>
    <dbReference type="NCBI Taxonomy" id="374515"/>
    <lineage>
        <taxon>Bacteria</taxon>
        <taxon>Pseudomonadati</taxon>
        <taxon>Pseudomonadota</taxon>
        <taxon>Alphaproteobacteria</taxon>
        <taxon>Rhodospirillales</taxon>
        <taxon>Rhodovibrionaceae</taxon>
        <taxon>Pelagibius</taxon>
    </lineage>
</organism>
<dbReference type="SMART" id="SM00671">
    <property type="entry name" value="SEL1"/>
    <property type="match status" value="2"/>
</dbReference>
<dbReference type="Proteomes" id="UP000761264">
    <property type="component" value="Unassembled WGS sequence"/>
</dbReference>
<proteinExistence type="predicted"/>
<dbReference type="Gene3D" id="1.25.40.10">
    <property type="entry name" value="Tetratricopeptide repeat domain"/>
    <property type="match status" value="1"/>
</dbReference>
<evidence type="ECO:0000313" key="2">
    <source>
        <dbReference type="Proteomes" id="UP000761264"/>
    </source>
</evidence>
<dbReference type="InterPro" id="IPR006597">
    <property type="entry name" value="Sel1-like"/>
</dbReference>
<dbReference type="SUPFAM" id="SSF81901">
    <property type="entry name" value="HCP-like"/>
    <property type="match status" value="1"/>
</dbReference>
<comment type="caution">
    <text evidence="1">The sequence shown here is derived from an EMBL/GenBank/DDBJ whole genome shotgun (WGS) entry which is preliminary data.</text>
</comment>
<dbReference type="RefSeq" id="WP_167220564.1">
    <property type="nucleotide sequence ID" value="NZ_JAAQPH010000001.1"/>
</dbReference>
<sequence>MSFADFVDGLAAYDAGDLQAAYDEWLPLAQAGDLQAQVALAGLLQVGGFGLARNFPEAVAWYRRAAERGDPVAQMNLGDLYAKGQGVKRDAVRAFAWLSLAAEQGRDWAARQRDALAETMTPEETAEAKALMVQLRAAY</sequence>
<name>A0A967EV35_9PROT</name>
<dbReference type="Pfam" id="PF08238">
    <property type="entry name" value="Sel1"/>
    <property type="match status" value="2"/>
</dbReference>
<dbReference type="InterPro" id="IPR050767">
    <property type="entry name" value="Sel1_AlgK"/>
</dbReference>
<dbReference type="PANTHER" id="PTHR11102">
    <property type="entry name" value="SEL-1-LIKE PROTEIN"/>
    <property type="match status" value="1"/>
</dbReference>
<dbReference type="PANTHER" id="PTHR11102:SF160">
    <property type="entry name" value="ERAD-ASSOCIATED E3 UBIQUITIN-PROTEIN LIGASE COMPONENT HRD3"/>
    <property type="match status" value="1"/>
</dbReference>
<dbReference type="EMBL" id="JAAQPH010000001">
    <property type="protein sequence ID" value="NIA67234.1"/>
    <property type="molecule type" value="Genomic_DNA"/>
</dbReference>